<dbReference type="InterPro" id="IPR013013">
    <property type="entry name" value="PTS_EIIC_1"/>
</dbReference>
<dbReference type="FunFam" id="2.70.70.10:FF:000001">
    <property type="entry name" value="PTS system glucose-specific IIA component"/>
    <property type="match status" value="1"/>
</dbReference>
<feature type="transmembrane region" description="Helical" evidence="12">
    <location>
        <begin position="253"/>
        <end position="279"/>
    </location>
</feature>
<dbReference type="Gene3D" id="2.70.70.10">
    <property type="entry name" value="Glucose Permease (Domain IIA)"/>
    <property type="match status" value="1"/>
</dbReference>
<evidence type="ECO:0000256" key="5">
    <source>
        <dbReference type="ARBA" id="ARBA00022679"/>
    </source>
</evidence>
<feature type="transmembrane region" description="Helical" evidence="12">
    <location>
        <begin position="206"/>
        <end position="232"/>
    </location>
</feature>
<dbReference type="Gene3D" id="3.30.1360.60">
    <property type="entry name" value="Glucose permease domain IIB"/>
    <property type="match status" value="1"/>
</dbReference>
<evidence type="ECO:0000259" key="13">
    <source>
        <dbReference type="PROSITE" id="PS51093"/>
    </source>
</evidence>
<feature type="transmembrane region" description="Helical" evidence="12">
    <location>
        <begin position="432"/>
        <end position="453"/>
    </location>
</feature>
<evidence type="ECO:0000256" key="11">
    <source>
        <dbReference type="PROSITE-ProRule" id="PRU00421"/>
    </source>
</evidence>
<accession>A0A379F408</accession>
<keyword evidence="10 12" id="KW-0472">Membrane</keyword>
<keyword evidence="5" id="KW-0808">Transferase</keyword>
<evidence type="ECO:0000256" key="10">
    <source>
        <dbReference type="ARBA" id="ARBA00023136"/>
    </source>
</evidence>
<dbReference type="InterPro" id="IPR011055">
    <property type="entry name" value="Dup_hybrid_motif"/>
</dbReference>
<feature type="transmembrane region" description="Helical" evidence="12">
    <location>
        <begin position="356"/>
        <end position="380"/>
    </location>
</feature>
<dbReference type="InterPro" id="IPR018113">
    <property type="entry name" value="PTrfase_EIIB_Cys"/>
</dbReference>
<dbReference type="PROSITE" id="PS01035">
    <property type="entry name" value="PTS_EIIB_TYPE_1_CYS"/>
    <property type="match status" value="1"/>
</dbReference>
<evidence type="ECO:0000259" key="14">
    <source>
        <dbReference type="PROSITE" id="PS51098"/>
    </source>
</evidence>
<dbReference type="SUPFAM" id="SSF55604">
    <property type="entry name" value="Glucose permease domain IIB"/>
    <property type="match status" value="1"/>
</dbReference>
<evidence type="ECO:0000313" key="16">
    <source>
        <dbReference type="EMBL" id="SUC14355.1"/>
    </source>
</evidence>
<dbReference type="GO" id="GO:0015771">
    <property type="term" value="P:trehalose transport"/>
    <property type="evidence" value="ECO:0007669"/>
    <property type="project" value="TreeGrafter"/>
</dbReference>
<dbReference type="GO" id="GO:0016301">
    <property type="term" value="F:kinase activity"/>
    <property type="evidence" value="ECO:0007669"/>
    <property type="project" value="UniProtKB-KW"/>
</dbReference>
<dbReference type="Pfam" id="PF00367">
    <property type="entry name" value="PTS_EIIB"/>
    <property type="match status" value="1"/>
</dbReference>
<dbReference type="PROSITE" id="PS00371">
    <property type="entry name" value="PTS_EIIA_TYPE_1_HIS"/>
    <property type="match status" value="1"/>
</dbReference>
<feature type="domain" description="PTS EIIA type-1" evidence="13">
    <location>
        <begin position="502"/>
        <end position="606"/>
    </location>
</feature>
<dbReference type="PANTHER" id="PTHR30175">
    <property type="entry name" value="PHOSPHOTRANSFERASE SYSTEM TRANSPORT PROTEIN"/>
    <property type="match status" value="1"/>
</dbReference>
<feature type="domain" description="PTS EIIB type-1" evidence="14">
    <location>
        <begin position="4"/>
        <end position="86"/>
    </location>
</feature>
<dbReference type="InterPro" id="IPR001996">
    <property type="entry name" value="PTS_IIB_1"/>
</dbReference>
<dbReference type="SUPFAM" id="SSF51261">
    <property type="entry name" value="Duplicated hybrid motif"/>
    <property type="match status" value="1"/>
</dbReference>
<dbReference type="InterPro" id="IPR001127">
    <property type="entry name" value="PTS_EIIA_1_perm"/>
</dbReference>
<keyword evidence="7 12" id="KW-0812">Transmembrane</keyword>
<protein>
    <submittedName>
        <fullName evidence="16">PTS system, IIabc component</fullName>
    </submittedName>
</protein>
<evidence type="ECO:0000256" key="4">
    <source>
        <dbReference type="ARBA" id="ARBA00022597"/>
    </source>
</evidence>
<dbReference type="PROSITE" id="PS51098">
    <property type="entry name" value="PTS_EIIB_TYPE_1"/>
    <property type="match status" value="1"/>
</dbReference>
<dbReference type="PROSITE" id="PS51093">
    <property type="entry name" value="PTS_EIIA_TYPE_1"/>
    <property type="match status" value="1"/>
</dbReference>
<dbReference type="GeneID" id="93394538"/>
<feature type="transmembrane region" description="Helical" evidence="12">
    <location>
        <begin position="105"/>
        <end position="130"/>
    </location>
</feature>
<comment type="subcellular location">
    <subcellularLocation>
        <location evidence="1">Cell membrane</location>
        <topology evidence="1">Multi-pass membrane protein</topology>
    </subcellularLocation>
</comment>
<dbReference type="PROSITE" id="PS51103">
    <property type="entry name" value="PTS_EIIC_TYPE_1"/>
    <property type="match status" value="1"/>
</dbReference>
<keyword evidence="2" id="KW-0813">Transport</keyword>
<keyword evidence="3" id="KW-1003">Cell membrane</keyword>
<dbReference type="InterPro" id="IPR003352">
    <property type="entry name" value="PTS_EIIC"/>
</dbReference>
<evidence type="ECO:0000313" key="17">
    <source>
        <dbReference type="Proteomes" id="UP000254331"/>
    </source>
</evidence>
<proteinExistence type="predicted"/>
<reference evidence="16 17" key="1">
    <citation type="submission" date="2018-06" db="EMBL/GenBank/DDBJ databases">
        <authorList>
            <consortium name="Pathogen Informatics"/>
            <person name="Doyle S."/>
        </authorList>
    </citation>
    <scope>NUCLEOTIDE SEQUENCE [LARGE SCALE GENOMIC DNA]</scope>
    <source>
        <strain evidence="16 17">NCTC10376</strain>
    </source>
</reference>
<dbReference type="RefSeq" id="WP_103004766.1">
    <property type="nucleotide sequence ID" value="NZ_CABMNT010000001.1"/>
</dbReference>
<dbReference type="FunFam" id="3.30.1360.60:FF:000001">
    <property type="entry name" value="PTS system glucose-specific IIBC component PtsG"/>
    <property type="match status" value="1"/>
</dbReference>
<feature type="domain" description="PTS EIIC type-1" evidence="15">
    <location>
        <begin position="111"/>
        <end position="469"/>
    </location>
</feature>
<dbReference type="AlphaFoldDB" id="A0A379F408"/>
<dbReference type="InterPro" id="IPR036878">
    <property type="entry name" value="Glu_permease_IIB"/>
</dbReference>
<dbReference type="GO" id="GO:0090589">
    <property type="term" value="F:protein-phosphocysteine-trehalose phosphotransferase system transporter activity"/>
    <property type="evidence" value="ECO:0007669"/>
    <property type="project" value="TreeGrafter"/>
</dbReference>
<dbReference type="CDD" id="cd00212">
    <property type="entry name" value="PTS_IIB_glc"/>
    <property type="match status" value="1"/>
</dbReference>
<name>A0A379F408_PROVU</name>
<feature type="transmembrane region" description="Helical" evidence="12">
    <location>
        <begin position="328"/>
        <end position="350"/>
    </location>
</feature>
<dbReference type="NCBIfam" id="TIGR01995">
    <property type="entry name" value="PTS-II-ABC-beta"/>
    <property type="match status" value="1"/>
</dbReference>
<dbReference type="Pfam" id="PF02378">
    <property type="entry name" value="PTS_EIIC"/>
    <property type="match status" value="1"/>
</dbReference>
<dbReference type="NCBIfam" id="TIGR00830">
    <property type="entry name" value="PTBA"/>
    <property type="match status" value="1"/>
</dbReference>
<dbReference type="InterPro" id="IPR011297">
    <property type="entry name" value="PTS_IIABC_b_glu"/>
</dbReference>
<feature type="transmembrane region" description="Helical" evidence="12">
    <location>
        <begin position="150"/>
        <end position="169"/>
    </location>
</feature>
<dbReference type="GO" id="GO:0008982">
    <property type="term" value="F:protein-N(PI)-phosphohistidine-sugar phosphotransferase activity"/>
    <property type="evidence" value="ECO:0007669"/>
    <property type="project" value="InterPro"/>
</dbReference>
<dbReference type="GO" id="GO:0009401">
    <property type="term" value="P:phosphoenolpyruvate-dependent sugar phosphotransferase system"/>
    <property type="evidence" value="ECO:0007669"/>
    <property type="project" value="UniProtKB-KW"/>
</dbReference>
<evidence type="ECO:0000256" key="8">
    <source>
        <dbReference type="ARBA" id="ARBA00022777"/>
    </source>
</evidence>
<evidence type="ECO:0000256" key="9">
    <source>
        <dbReference type="ARBA" id="ARBA00022989"/>
    </source>
</evidence>
<keyword evidence="8" id="KW-0418">Kinase</keyword>
<dbReference type="Pfam" id="PF00358">
    <property type="entry name" value="PTS_EIIA_1"/>
    <property type="match status" value="1"/>
</dbReference>
<organism evidence="16 17">
    <name type="scientific">Proteus vulgaris</name>
    <dbReference type="NCBI Taxonomy" id="585"/>
    <lineage>
        <taxon>Bacteria</taxon>
        <taxon>Pseudomonadati</taxon>
        <taxon>Pseudomonadota</taxon>
        <taxon>Gammaproteobacteria</taxon>
        <taxon>Enterobacterales</taxon>
        <taxon>Morganellaceae</taxon>
        <taxon>Proteus</taxon>
    </lineage>
</organism>
<dbReference type="NCBIfam" id="NF007335">
    <property type="entry name" value="PRK09824.1"/>
    <property type="match status" value="1"/>
</dbReference>
<evidence type="ECO:0000256" key="6">
    <source>
        <dbReference type="ARBA" id="ARBA00022683"/>
    </source>
</evidence>
<dbReference type="Proteomes" id="UP000254331">
    <property type="component" value="Unassembled WGS sequence"/>
</dbReference>
<keyword evidence="6" id="KW-0598">Phosphotransferase system</keyword>
<gene>
    <name evidence="16" type="primary">bglF</name>
    <name evidence="16" type="ORF">NCTC10376_00158</name>
</gene>
<dbReference type="InterPro" id="IPR050558">
    <property type="entry name" value="PTS_Sugar-Specific_Components"/>
</dbReference>
<sequence length="634" mass="67914">MEYRTLAEQIINNVGGKDNILSVIHCATRLRFKLEDSTKANVEVLKQNTEVITVVESGGQFQVVIGNHVSEVYKAIVALIGEVKNRNFQSENTCNNKKKKRKDNIFSHFIDIVSSIFTPILGIMAASGILKGLLSLAITLNWLSASSGSYQILFATSDSLFYFFPLVLGYTAGNKFGGNPFLTMAIGGALVHPLMLAAFQQETTEYFLGIPVTFINYSASVIPIIFAAWVSCLLEKKLNTMLPSSMKNFIAPLLCLLIIVPLTFLVIGPLATWISLLIADGFQAAYNVTPVIAGAIMGGIWQVCVIFGLHWGIIPISINNLSVLGQDALVPLLLPAIAGQVGATLGVLWATRETKLRIMAGSSVTAGIFGITEPAVYGVTLPLRKPFIFACIGGSIGGAIVGYSNTLTFSFGLVNIFTFTQIIPTTGIDSTVWGAIIGSSISFVFACVATRLFGLKKENNAESEPTIHSPANPLSSAEQNSEQEIVYSPLSGIVISLKNTPDETFASGLLGEGVAVIPSAGEVYAPFDGEVASFFKTGHALGLLSEKGIELFIHIGIDTVKLNGMYFSPKVKVGDTFKTGDLLLTFDRKKILEAGYDLTTPVIVSNTDNYSAITSLELNKPVNSGSALISVNHQ</sequence>
<evidence type="ECO:0000256" key="2">
    <source>
        <dbReference type="ARBA" id="ARBA00022448"/>
    </source>
</evidence>
<dbReference type="PANTHER" id="PTHR30175:SF1">
    <property type="entry name" value="PTS SYSTEM ARBUTIN-, CELLOBIOSE-, AND SALICIN-SPECIFIC EIIBC COMPONENT-RELATED"/>
    <property type="match status" value="1"/>
</dbReference>
<evidence type="ECO:0000256" key="12">
    <source>
        <dbReference type="SAM" id="Phobius"/>
    </source>
</evidence>
<evidence type="ECO:0000256" key="3">
    <source>
        <dbReference type="ARBA" id="ARBA00022475"/>
    </source>
</evidence>
<evidence type="ECO:0000259" key="15">
    <source>
        <dbReference type="PROSITE" id="PS51103"/>
    </source>
</evidence>
<feature type="transmembrane region" description="Helical" evidence="12">
    <location>
        <begin position="291"/>
        <end position="316"/>
    </location>
</feature>
<feature type="active site" description="Phosphocysteine intermediate; for EIIB activity" evidence="11">
    <location>
        <position position="26"/>
    </location>
</feature>
<dbReference type="EMBL" id="UGTW01000001">
    <property type="protein sequence ID" value="SUC14355.1"/>
    <property type="molecule type" value="Genomic_DNA"/>
</dbReference>
<feature type="transmembrane region" description="Helical" evidence="12">
    <location>
        <begin position="387"/>
        <end position="412"/>
    </location>
</feature>
<dbReference type="GO" id="GO:0005886">
    <property type="term" value="C:plasma membrane"/>
    <property type="evidence" value="ECO:0007669"/>
    <property type="project" value="UniProtKB-SubCell"/>
</dbReference>
<evidence type="ECO:0000256" key="7">
    <source>
        <dbReference type="ARBA" id="ARBA00022692"/>
    </source>
</evidence>
<keyword evidence="9 12" id="KW-1133">Transmembrane helix</keyword>
<feature type="transmembrane region" description="Helical" evidence="12">
    <location>
        <begin position="181"/>
        <end position="200"/>
    </location>
</feature>
<keyword evidence="4" id="KW-0762">Sugar transport</keyword>
<evidence type="ECO:0000256" key="1">
    <source>
        <dbReference type="ARBA" id="ARBA00004651"/>
    </source>
</evidence>